<protein>
    <submittedName>
        <fullName evidence="2">Glycosyltransferase family 2 protein</fullName>
    </submittedName>
</protein>
<evidence type="ECO:0000313" key="3">
    <source>
        <dbReference type="Proteomes" id="UP000615026"/>
    </source>
</evidence>
<dbReference type="InterPro" id="IPR029044">
    <property type="entry name" value="Nucleotide-diphossugar_trans"/>
</dbReference>
<gene>
    <name evidence="2" type="ORF">IQ260_18595</name>
</gene>
<dbReference type="PANTHER" id="PTHR43685:SF12">
    <property type="entry name" value="GLYCOSYL TRANSFERASE FAMILY 2"/>
    <property type="match status" value="1"/>
</dbReference>
<evidence type="ECO:0000259" key="1">
    <source>
        <dbReference type="Pfam" id="PF00535"/>
    </source>
</evidence>
<dbReference type="CDD" id="cd00761">
    <property type="entry name" value="Glyco_tranf_GTA_type"/>
    <property type="match status" value="1"/>
</dbReference>
<dbReference type="PANTHER" id="PTHR43685">
    <property type="entry name" value="GLYCOSYLTRANSFERASE"/>
    <property type="match status" value="1"/>
</dbReference>
<dbReference type="InterPro" id="IPR050834">
    <property type="entry name" value="Glycosyltransf_2"/>
</dbReference>
<name>A0A928ZWE3_LEPEC</name>
<dbReference type="NCBIfam" id="NF038302">
    <property type="entry name" value="EPS_HpsE"/>
    <property type="match status" value="1"/>
</dbReference>
<proteinExistence type="predicted"/>
<dbReference type="Proteomes" id="UP000615026">
    <property type="component" value="Unassembled WGS sequence"/>
</dbReference>
<comment type="caution">
    <text evidence="2">The sequence shown here is derived from an EMBL/GenBank/DDBJ whole genome shotgun (WGS) entry which is preliminary data.</text>
</comment>
<dbReference type="Pfam" id="PF00535">
    <property type="entry name" value="Glycos_transf_2"/>
    <property type="match status" value="1"/>
</dbReference>
<dbReference type="Gene3D" id="3.90.550.10">
    <property type="entry name" value="Spore Coat Polysaccharide Biosynthesis Protein SpsA, Chain A"/>
    <property type="match status" value="1"/>
</dbReference>
<dbReference type="AlphaFoldDB" id="A0A928ZWE3"/>
<sequence length="350" mass="39542">MVNFSVAIRLYNGASVLPQILDALNTQIISDGLDWEVIVVDNNSTDETADIVSMYQRNWTVCPLRYVLETRQGASFARHCAILEARGAWIGFLDDDNIPDPHWVQAAYDFGTAHPQAAAFGSQIHPRYETTPPANFDRIAPFIPVIERDEVVCFTTGWRAMSNLVPPGAGLVIWRQAWLDNVPYPLTLRGPVGNSLALKGEDVEALLYLKKAGWEIWFNPLMHIEHQIPSWRLERSYLLRFFQGIGLSKYATRMVGIAGWKRPLLTLLFMGNDGRKLCLHLLKHYRHLQQDVVSAAELQLLISSLLSPLHALKRYVMRNSCPGCLRPQELISNEPDKQTAKLSSCLHSND</sequence>
<keyword evidence="3" id="KW-1185">Reference proteome</keyword>
<dbReference type="SUPFAM" id="SSF53448">
    <property type="entry name" value="Nucleotide-diphospho-sugar transferases"/>
    <property type="match status" value="1"/>
</dbReference>
<dbReference type="RefSeq" id="WP_193994596.1">
    <property type="nucleotide sequence ID" value="NZ_JADEXP010000189.1"/>
</dbReference>
<evidence type="ECO:0000313" key="2">
    <source>
        <dbReference type="EMBL" id="MBE9068658.1"/>
    </source>
</evidence>
<reference evidence="2" key="1">
    <citation type="submission" date="2020-10" db="EMBL/GenBank/DDBJ databases">
        <authorList>
            <person name="Castelo-Branco R."/>
            <person name="Eusebio N."/>
            <person name="Adriana R."/>
            <person name="Vieira A."/>
            <person name="Brugerolle De Fraissinette N."/>
            <person name="Rezende De Castro R."/>
            <person name="Schneider M.P."/>
            <person name="Vasconcelos V."/>
            <person name="Leao P.N."/>
        </authorList>
    </citation>
    <scope>NUCLEOTIDE SEQUENCE</scope>
    <source>
        <strain evidence="2">LEGE 11479</strain>
    </source>
</reference>
<feature type="domain" description="Glycosyltransferase 2-like" evidence="1">
    <location>
        <begin position="5"/>
        <end position="136"/>
    </location>
</feature>
<dbReference type="EMBL" id="JADEXP010000189">
    <property type="protein sequence ID" value="MBE9068658.1"/>
    <property type="molecule type" value="Genomic_DNA"/>
</dbReference>
<accession>A0A928ZWE3</accession>
<dbReference type="InterPro" id="IPR001173">
    <property type="entry name" value="Glyco_trans_2-like"/>
</dbReference>
<organism evidence="2 3">
    <name type="scientific">Leptolyngbya cf. ectocarpi LEGE 11479</name>
    <dbReference type="NCBI Taxonomy" id="1828722"/>
    <lineage>
        <taxon>Bacteria</taxon>
        <taxon>Bacillati</taxon>
        <taxon>Cyanobacteriota</taxon>
        <taxon>Cyanophyceae</taxon>
        <taxon>Leptolyngbyales</taxon>
        <taxon>Leptolyngbyaceae</taxon>
        <taxon>Leptolyngbya group</taxon>
        <taxon>Leptolyngbya</taxon>
    </lineage>
</organism>